<dbReference type="HOGENOM" id="CLU_012390_0_1_1"/>
<dbReference type="AlphaFoldDB" id="A0A0D3CWM2"/>
<evidence type="ECO:0000313" key="3">
    <source>
        <dbReference type="EnsemblPlants" id="Bo6g086850.1"/>
    </source>
</evidence>
<accession>A0A0D3CWM2</accession>
<reference evidence="3" key="2">
    <citation type="submission" date="2015-03" db="UniProtKB">
        <authorList>
            <consortium name="EnsemblPlants"/>
        </authorList>
    </citation>
    <scope>IDENTIFICATION</scope>
</reference>
<dbReference type="PROSITE" id="PS50090">
    <property type="entry name" value="MYB_LIKE"/>
    <property type="match status" value="1"/>
</dbReference>
<name>A0A0D3CWM2_BRAOL</name>
<keyword evidence="1" id="KW-0175">Coiled coil</keyword>
<feature type="coiled-coil region" evidence="1">
    <location>
        <begin position="93"/>
        <end position="120"/>
    </location>
</feature>
<dbReference type="Gramene" id="Bo6g086850.1">
    <property type="protein sequence ID" value="Bo6g086850.1"/>
    <property type="gene ID" value="Bo6g086850"/>
</dbReference>
<dbReference type="PANTHER" id="PTHR45023">
    <property type="match status" value="1"/>
</dbReference>
<dbReference type="Proteomes" id="UP000032141">
    <property type="component" value="Chromosome C6"/>
</dbReference>
<feature type="domain" description="Myb-like" evidence="2">
    <location>
        <begin position="156"/>
        <end position="227"/>
    </location>
</feature>
<evidence type="ECO:0000313" key="4">
    <source>
        <dbReference type="Proteomes" id="UP000032141"/>
    </source>
</evidence>
<dbReference type="EnsemblPlants" id="Bo6g086850.1">
    <property type="protein sequence ID" value="Bo6g086850.1"/>
    <property type="gene ID" value="Bo6g086850"/>
</dbReference>
<evidence type="ECO:0000259" key="2">
    <source>
        <dbReference type="PROSITE" id="PS50090"/>
    </source>
</evidence>
<organism evidence="3 4">
    <name type="scientific">Brassica oleracea var. oleracea</name>
    <dbReference type="NCBI Taxonomy" id="109376"/>
    <lineage>
        <taxon>Eukaryota</taxon>
        <taxon>Viridiplantae</taxon>
        <taxon>Streptophyta</taxon>
        <taxon>Embryophyta</taxon>
        <taxon>Tracheophyta</taxon>
        <taxon>Spermatophyta</taxon>
        <taxon>Magnoliopsida</taxon>
        <taxon>eudicotyledons</taxon>
        <taxon>Gunneridae</taxon>
        <taxon>Pentapetalae</taxon>
        <taxon>rosids</taxon>
        <taxon>malvids</taxon>
        <taxon>Brassicales</taxon>
        <taxon>Brassicaceae</taxon>
        <taxon>Brassiceae</taxon>
        <taxon>Brassica</taxon>
    </lineage>
</organism>
<sequence length="383" mass="44081">MDPNEERRSMKAHKAHFDTLHFVTDLMQGIQKRCVCGQHLVRERAPAEVFDYLPGKRFFTCKEYKDDGMHYRQPWVCAVEEELGFMKTRLEKCEEYKSLVVKLEVENQELKAEVEKLLAQVSQLDTPGFVNLSGSESIDFESPDLPAFSSHSSEASTVKERRKWSPKEDVILISAWLNTSKDPTVGNEQNLGTFWSRIHNYYNSSVQHVGLDTRELGQCKQRWGRLNDLVCKFCSCYDAALRDQSSGENDNDVMKKALDMFFNDHGCKFPLEHAWRELRHDQKWCFAYKAKDSSKVKRKTVGGDVQGDEEVSGARPPDIKAAKAAKKKKGVQEESNHTELKTVLEMKDKLNKQKLLEKFLEKPDPLSEMEMSLKLKLMSEMLG</sequence>
<reference evidence="3 4" key="1">
    <citation type="journal article" date="2014" name="Genome Biol.">
        <title>Transcriptome and methylome profiling reveals relics of genome dominance in the mesopolyploid Brassica oleracea.</title>
        <authorList>
            <person name="Parkin I.A."/>
            <person name="Koh C."/>
            <person name="Tang H."/>
            <person name="Robinson S.J."/>
            <person name="Kagale S."/>
            <person name="Clarke W.E."/>
            <person name="Town C.D."/>
            <person name="Nixon J."/>
            <person name="Krishnakumar V."/>
            <person name="Bidwell S.L."/>
            <person name="Denoeud F."/>
            <person name="Belcram H."/>
            <person name="Links M.G."/>
            <person name="Just J."/>
            <person name="Clarke C."/>
            <person name="Bender T."/>
            <person name="Huebert T."/>
            <person name="Mason A.S."/>
            <person name="Pires J.C."/>
            <person name="Barker G."/>
            <person name="Moore J."/>
            <person name="Walley P.G."/>
            <person name="Manoli S."/>
            <person name="Batley J."/>
            <person name="Edwards D."/>
            <person name="Nelson M.N."/>
            <person name="Wang X."/>
            <person name="Paterson A.H."/>
            <person name="King G."/>
            <person name="Bancroft I."/>
            <person name="Chalhoub B."/>
            <person name="Sharpe A.G."/>
        </authorList>
    </citation>
    <scope>NUCLEOTIDE SEQUENCE</scope>
    <source>
        <strain evidence="3 4">cv. TO1000</strain>
    </source>
</reference>
<evidence type="ECO:0000256" key="1">
    <source>
        <dbReference type="SAM" id="Coils"/>
    </source>
</evidence>
<proteinExistence type="predicted"/>
<protein>
    <recommendedName>
        <fullName evidence="2">Myb-like domain-containing protein</fullName>
    </recommendedName>
</protein>
<keyword evidence="4" id="KW-1185">Reference proteome</keyword>
<dbReference type="PANTHER" id="PTHR45023:SF4">
    <property type="entry name" value="GLYCINE-RICH PROTEIN-RELATED"/>
    <property type="match status" value="1"/>
</dbReference>
<dbReference type="InterPro" id="IPR001005">
    <property type="entry name" value="SANT/Myb"/>
</dbReference>